<evidence type="ECO:0000256" key="2">
    <source>
        <dbReference type="ARBA" id="ARBA00022729"/>
    </source>
</evidence>
<dbReference type="Pfam" id="PF03968">
    <property type="entry name" value="LptD_N"/>
    <property type="match status" value="1"/>
</dbReference>
<dbReference type="Gene3D" id="2.60.450.10">
    <property type="entry name" value="Lipopolysaccharide (LPS) transport protein A like domain"/>
    <property type="match status" value="1"/>
</dbReference>
<gene>
    <name evidence="4 7" type="primary">lptA</name>
    <name evidence="7" type="ORF">EBQ26_07020</name>
</gene>
<dbReference type="GO" id="GO:0009279">
    <property type="term" value="C:cell outer membrane"/>
    <property type="evidence" value="ECO:0007669"/>
    <property type="project" value="TreeGrafter"/>
</dbReference>
<comment type="similarity">
    <text evidence="4">Belongs to the LptA family.</text>
</comment>
<dbReference type="AlphaFoldDB" id="A0A3M6Q855"/>
<accession>A0A3M6Q855</accession>
<comment type="subcellular location">
    <subcellularLocation>
        <location evidence="4">Periplasm</location>
    </subcellularLocation>
</comment>
<feature type="signal peptide" evidence="4">
    <location>
        <begin position="1"/>
        <end position="23"/>
    </location>
</feature>
<evidence type="ECO:0000259" key="6">
    <source>
        <dbReference type="Pfam" id="PF03968"/>
    </source>
</evidence>
<comment type="subunit">
    <text evidence="4">Component of the lipopolysaccharide transport and assembly complex.</text>
</comment>
<feature type="region of interest" description="Disordered" evidence="5">
    <location>
        <begin position="183"/>
        <end position="207"/>
    </location>
</feature>
<dbReference type="RefSeq" id="WP_122238298.1">
    <property type="nucleotide sequence ID" value="NZ_RDQM01000007.1"/>
</dbReference>
<feature type="domain" description="Organic solvent tolerance-like N-terminal" evidence="6">
    <location>
        <begin position="33"/>
        <end position="155"/>
    </location>
</feature>
<reference evidence="7 8" key="1">
    <citation type="submission" date="2018-10" db="EMBL/GenBank/DDBJ databases">
        <title>Comamonadaceae CDC group NO-1 genome sequencing and assembly.</title>
        <authorList>
            <person name="Bernier A.-M."/>
            <person name="Bernard K."/>
        </authorList>
    </citation>
    <scope>NUCLEOTIDE SEQUENCE [LARGE SCALE GENOMIC DNA]</scope>
    <source>
        <strain evidence="7 8">NML970147</strain>
    </source>
</reference>
<protein>
    <recommendedName>
        <fullName evidence="4">Lipopolysaccharide export system protein LptA</fullName>
    </recommendedName>
</protein>
<comment type="function">
    <text evidence="4">Involved in the assembly of lipopolysaccharide (LPS). Required for the translocation of LPS from the inner membrane to the outer membrane.</text>
</comment>
<dbReference type="GO" id="GO:0015920">
    <property type="term" value="P:lipopolysaccharide transport"/>
    <property type="evidence" value="ECO:0007669"/>
    <property type="project" value="UniProtKB-UniRule"/>
</dbReference>
<keyword evidence="3 4" id="KW-0574">Periplasm</keyword>
<organism evidence="7 8">
    <name type="scientific">Allofranklinella schreckenbergeri</name>
    <dbReference type="NCBI Taxonomy" id="1076744"/>
    <lineage>
        <taxon>Bacteria</taxon>
        <taxon>Pseudomonadati</taxon>
        <taxon>Pseudomonadota</taxon>
        <taxon>Betaproteobacteria</taxon>
        <taxon>Burkholderiales</taxon>
        <taxon>Comamonadaceae</taxon>
        <taxon>Allofranklinella</taxon>
    </lineage>
</organism>
<keyword evidence="1 4" id="KW-0813">Transport</keyword>
<dbReference type="InterPro" id="IPR052037">
    <property type="entry name" value="LPS_export_LptA"/>
</dbReference>
<dbReference type="HAMAP" id="MF_01914">
    <property type="entry name" value="LPS_assembly_LptA"/>
    <property type="match status" value="1"/>
</dbReference>
<evidence type="ECO:0000313" key="7">
    <source>
        <dbReference type="EMBL" id="RMW98588.1"/>
    </source>
</evidence>
<dbReference type="GO" id="GO:0043165">
    <property type="term" value="P:Gram-negative-bacterium-type cell outer membrane assembly"/>
    <property type="evidence" value="ECO:0007669"/>
    <property type="project" value="UniProtKB-UniRule"/>
</dbReference>
<dbReference type="PANTHER" id="PTHR36504:SF1">
    <property type="entry name" value="LIPOPOLYSACCHARIDE EXPORT SYSTEM PROTEIN LPTA"/>
    <property type="match status" value="1"/>
</dbReference>
<dbReference type="PROSITE" id="PS51257">
    <property type="entry name" value="PROKAR_LIPOPROTEIN"/>
    <property type="match status" value="1"/>
</dbReference>
<evidence type="ECO:0000313" key="8">
    <source>
        <dbReference type="Proteomes" id="UP000267521"/>
    </source>
</evidence>
<dbReference type="NCBIfam" id="TIGR03002">
    <property type="entry name" value="outer_YhbN_LptA"/>
    <property type="match status" value="1"/>
</dbReference>
<dbReference type="GO" id="GO:0030288">
    <property type="term" value="C:outer membrane-bounded periplasmic space"/>
    <property type="evidence" value="ECO:0007669"/>
    <property type="project" value="TreeGrafter"/>
</dbReference>
<dbReference type="EMBL" id="RDQM01000007">
    <property type="protein sequence ID" value="RMW98588.1"/>
    <property type="molecule type" value="Genomic_DNA"/>
</dbReference>
<evidence type="ECO:0000256" key="4">
    <source>
        <dbReference type="HAMAP-Rule" id="MF_01914"/>
    </source>
</evidence>
<name>A0A3M6Q855_9BURK</name>
<comment type="caution">
    <text evidence="7">The sequence shown here is derived from an EMBL/GenBank/DDBJ whole genome shotgun (WGS) entry which is preliminary data.</text>
</comment>
<sequence length="207" mass="21353" precursor="true">MKKLWISLAVLAAACSMASNALALASDRNQPMNVEADGLRHDDAAQVTVFSGNVVVTKGTIVLKGDKLTVQQRADGSQFGTVEASGGRRAFFRQQRDTPKGAPVEVVEAQAGRIEYDSKADQVKLIGKAELRRLQAGRLNDEIDGAVIVYNNTTGVFTVDGARKAGQGGSGRVRAVIGASTASGTSAQGAGGAGGAALQPSSRLQGQ</sequence>
<feature type="chain" id="PRO_5018343775" description="Lipopolysaccharide export system protein LptA" evidence="4">
    <location>
        <begin position="24"/>
        <end position="207"/>
    </location>
</feature>
<dbReference type="PANTHER" id="PTHR36504">
    <property type="entry name" value="LIPOPOLYSACCHARIDE EXPORT SYSTEM PROTEIN LPTA"/>
    <property type="match status" value="1"/>
</dbReference>
<dbReference type="InterPro" id="IPR005653">
    <property type="entry name" value="OstA-like_N"/>
</dbReference>
<evidence type="ECO:0000256" key="1">
    <source>
        <dbReference type="ARBA" id="ARBA00022448"/>
    </source>
</evidence>
<dbReference type="Proteomes" id="UP000267521">
    <property type="component" value="Unassembled WGS sequence"/>
</dbReference>
<evidence type="ECO:0000256" key="3">
    <source>
        <dbReference type="ARBA" id="ARBA00022764"/>
    </source>
</evidence>
<dbReference type="GO" id="GO:0001530">
    <property type="term" value="F:lipopolysaccharide binding"/>
    <property type="evidence" value="ECO:0007669"/>
    <property type="project" value="InterPro"/>
</dbReference>
<proteinExistence type="inferred from homology"/>
<evidence type="ECO:0000256" key="5">
    <source>
        <dbReference type="SAM" id="MobiDB-lite"/>
    </source>
</evidence>
<keyword evidence="2 4" id="KW-0732">Signal</keyword>
<dbReference type="InterPro" id="IPR014340">
    <property type="entry name" value="LptA"/>
</dbReference>
<dbReference type="GO" id="GO:0017089">
    <property type="term" value="F:glycolipid transfer activity"/>
    <property type="evidence" value="ECO:0007669"/>
    <property type="project" value="TreeGrafter"/>
</dbReference>